<keyword evidence="1" id="KW-0732">Signal</keyword>
<reference evidence="2 3" key="1">
    <citation type="submission" date="2019-04" db="EMBL/GenBank/DDBJ databases">
        <authorList>
            <person name="Van Vliet M D."/>
        </authorList>
    </citation>
    <scope>NUCLEOTIDE SEQUENCE [LARGE SCALE GENOMIC DNA]</scope>
    <source>
        <strain evidence="2 3">F1</strain>
    </source>
</reference>
<feature type="chain" id="PRO_5025357458" description="Outer membrane protein beta-barrel domain-containing protein" evidence="1">
    <location>
        <begin position="23"/>
        <end position="153"/>
    </location>
</feature>
<dbReference type="RefSeq" id="WP_136083340.1">
    <property type="nucleotide sequence ID" value="NZ_CAAHFG010000005.1"/>
</dbReference>
<keyword evidence="3" id="KW-1185">Reference proteome</keyword>
<dbReference type="EMBL" id="CAAHFG010000005">
    <property type="protein sequence ID" value="VGO17879.1"/>
    <property type="molecule type" value="Genomic_DNA"/>
</dbReference>
<dbReference type="AlphaFoldDB" id="A0A6C2UDA8"/>
<dbReference type="Proteomes" id="UP000366872">
    <property type="component" value="Unassembled WGS sequence"/>
</dbReference>
<proteinExistence type="predicted"/>
<evidence type="ECO:0000313" key="2">
    <source>
        <dbReference type="EMBL" id="VGO17879.1"/>
    </source>
</evidence>
<gene>
    <name evidence="2" type="ORF">PDESU_06481</name>
</gene>
<sequence length="153" mass="16760">MKPLYTQTLMLVIGLLAIGSFADTKTNSTAAAEPMDIRFGLGYFDGDPGMQIGKDFQLGQRSEVAVLAGGYNQDRFTFRFDADYHFILTPDSPLRIYPLAGVDFAIRSKENRIGGNLGAGLSFNLAQPFSAFVEAKYVFGDWEGFGLVIGVHF</sequence>
<dbReference type="InterPro" id="IPR011250">
    <property type="entry name" value="OMP/PagP_B-barrel"/>
</dbReference>
<protein>
    <recommendedName>
        <fullName evidence="4">Outer membrane protein beta-barrel domain-containing protein</fullName>
    </recommendedName>
</protein>
<evidence type="ECO:0000256" key="1">
    <source>
        <dbReference type="SAM" id="SignalP"/>
    </source>
</evidence>
<organism evidence="2 3">
    <name type="scientific">Pontiella desulfatans</name>
    <dbReference type="NCBI Taxonomy" id="2750659"/>
    <lineage>
        <taxon>Bacteria</taxon>
        <taxon>Pseudomonadati</taxon>
        <taxon>Kiritimatiellota</taxon>
        <taxon>Kiritimatiellia</taxon>
        <taxon>Kiritimatiellales</taxon>
        <taxon>Pontiellaceae</taxon>
        <taxon>Pontiella</taxon>
    </lineage>
</organism>
<feature type="signal peptide" evidence="1">
    <location>
        <begin position="1"/>
        <end position="22"/>
    </location>
</feature>
<dbReference type="SUPFAM" id="SSF56925">
    <property type="entry name" value="OMPA-like"/>
    <property type="match status" value="1"/>
</dbReference>
<evidence type="ECO:0000313" key="3">
    <source>
        <dbReference type="Proteomes" id="UP000366872"/>
    </source>
</evidence>
<evidence type="ECO:0008006" key="4">
    <source>
        <dbReference type="Google" id="ProtNLM"/>
    </source>
</evidence>
<name>A0A6C2UDA8_PONDE</name>
<dbReference type="Gene3D" id="2.40.160.20">
    <property type="match status" value="1"/>
</dbReference>
<accession>A0A6C2UDA8</accession>